<name>A0A848MZ43_ENTMU</name>
<dbReference type="RefSeq" id="WP_169058843.1">
    <property type="nucleotide sequence ID" value="NZ_JABCAG010000035.1"/>
</dbReference>
<protein>
    <recommendedName>
        <fullName evidence="3">SAP domain-containing protein</fullName>
    </recommendedName>
</protein>
<organism evidence="1 2">
    <name type="scientific">Enterococcus mundtii</name>
    <dbReference type="NCBI Taxonomy" id="53346"/>
    <lineage>
        <taxon>Bacteria</taxon>
        <taxon>Bacillati</taxon>
        <taxon>Bacillota</taxon>
        <taxon>Bacilli</taxon>
        <taxon>Lactobacillales</taxon>
        <taxon>Enterococcaceae</taxon>
        <taxon>Enterococcus</taxon>
    </lineage>
</organism>
<reference evidence="1 2" key="1">
    <citation type="submission" date="2020-04" db="EMBL/GenBank/DDBJ databases">
        <authorList>
            <person name="Abaymova A."/>
            <person name="Teymurazov M."/>
            <person name="Tazyna O."/>
            <person name="Chatushin Y."/>
            <person name="Svetoch E."/>
            <person name="Pereligyn V."/>
            <person name="Pohylenko V."/>
            <person name="Platonov M."/>
            <person name="Kartsev N."/>
            <person name="Skryabin Y."/>
            <person name="Sizova A."/>
            <person name="Solomentsev V."/>
            <person name="Kislichkina A."/>
            <person name="Bogun A."/>
        </authorList>
    </citation>
    <scope>NUCLEOTIDE SEQUENCE [LARGE SCALE GENOMIC DNA]</scope>
    <source>
        <strain evidence="2">SCPM-O-B-8398 (E28)</strain>
    </source>
</reference>
<evidence type="ECO:0008006" key="3">
    <source>
        <dbReference type="Google" id="ProtNLM"/>
    </source>
</evidence>
<dbReference type="EMBL" id="JABCAG010000035">
    <property type="protein sequence ID" value="NMP59031.1"/>
    <property type="molecule type" value="Genomic_DNA"/>
</dbReference>
<gene>
    <name evidence="1" type="ORF">HI921_11270</name>
</gene>
<evidence type="ECO:0000313" key="2">
    <source>
        <dbReference type="Proteomes" id="UP000557857"/>
    </source>
</evidence>
<feature type="non-terminal residue" evidence="1">
    <location>
        <position position="69"/>
    </location>
</feature>
<sequence>MEELMIPGHLLEKIDFKHLEQFIKNEGLVLDGNKAMLIDSLIKIINEESDKDEKKQLIASYHNFLLKTI</sequence>
<dbReference type="AlphaFoldDB" id="A0A848MZ43"/>
<dbReference type="Proteomes" id="UP000557857">
    <property type="component" value="Unassembled WGS sequence"/>
</dbReference>
<accession>A0A848MZ43</accession>
<proteinExistence type="predicted"/>
<comment type="caution">
    <text evidence="1">The sequence shown here is derived from an EMBL/GenBank/DDBJ whole genome shotgun (WGS) entry which is preliminary data.</text>
</comment>
<evidence type="ECO:0000313" key="1">
    <source>
        <dbReference type="EMBL" id="NMP59031.1"/>
    </source>
</evidence>